<feature type="active site" description="Proton donor" evidence="10">
    <location>
        <position position="480"/>
    </location>
</feature>
<keyword evidence="4" id="KW-0479">Metal-binding</keyword>
<proteinExistence type="inferred from homology"/>
<feature type="domain" description="PepSY" evidence="14">
    <location>
        <begin position="122"/>
        <end position="196"/>
    </location>
</feature>
<dbReference type="CDD" id="cd09597">
    <property type="entry name" value="M4_TLP"/>
    <property type="match status" value="1"/>
</dbReference>
<keyword evidence="7 11" id="KW-0862">Zinc</keyword>
<evidence type="ECO:0000259" key="15">
    <source>
        <dbReference type="Pfam" id="PF07504"/>
    </source>
</evidence>
<dbReference type="Gene3D" id="3.10.450.40">
    <property type="match status" value="1"/>
</dbReference>
<dbReference type="Proteomes" id="UP000054618">
    <property type="component" value="Unassembled WGS sequence"/>
</dbReference>
<feature type="chain" id="PRO_5023156687" description="Neutral metalloproteinase" evidence="11">
    <location>
        <begin position="20"/>
        <end position="557"/>
    </location>
</feature>
<keyword evidence="17" id="KW-1185">Reference proteome</keyword>
<dbReference type="Pfam" id="PF02868">
    <property type="entry name" value="Peptidase_M4_C"/>
    <property type="match status" value="1"/>
</dbReference>
<dbReference type="Gene3D" id="1.10.390.10">
    <property type="entry name" value="Neutral Protease Domain 2"/>
    <property type="match status" value="1"/>
</dbReference>
<feature type="signal peptide" evidence="11">
    <location>
        <begin position="1"/>
        <end position="19"/>
    </location>
</feature>
<evidence type="ECO:0000259" key="14">
    <source>
        <dbReference type="Pfam" id="PF03413"/>
    </source>
</evidence>
<evidence type="ECO:0000256" key="3">
    <source>
        <dbReference type="ARBA" id="ARBA00022670"/>
    </source>
</evidence>
<feature type="active site" evidence="10">
    <location>
        <position position="353"/>
    </location>
</feature>
<comment type="caution">
    <text evidence="16">The sequence shown here is derived from an EMBL/GenBank/DDBJ whole genome shotgun (WGS) entry which is preliminary data.</text>
</comment>
<dbReference type="Gene3D" id="3.10.450.490">
    <property type="match status" value="1"/>
</dbReference>
<feature type="domain" description="Peptidase M4 C-terminal" evidence="13">
    <location>
        <begin position="363"/>
        <end position="544"/>
    </location>
</feature>
<comment type="subcellular location">
    <subcellularLocation>
        <location evidence="11">Secreted</location>
    </subcellularLocation>
</comment>
<dbReference type="InterPro" id="IPR027268">
    <property type="entry name" value="Peptidase_M4/M1_CTD_sf"/>
</dbReference>
<dbReference type="AlphaFoldDB" id="A0A0W0XKS9"/>
<evidence type="ECO:0000256" key="2">
    <source>
        <dbReference type="ARBA" id="ARBA00009388"/>
    </source>
</evidence>
<comment type="cofactor">
    <cofactor evidence="1 11">
        <name>Zn(2+)</name>
        <dbReference type="ChEBI" id="CHEBI:29105"/>
    </cofactor>
</comment>
<sequence>MFKRLLVISSLSIPLGVSAAEVKNLYHAPLSSLGQFKLEKQFKNKRAVNAASPSIDELKIITESIEKKNTVSRYQQYYKGVPVIGGQAIVIGSNSSSVRMGQQAQVNGQLIEDIELDVQASISRSNALELAKKEYLGSNPGAEIQQEKIELQIRISDNNEPKLVYLTRFNTLNAEKQPAQPVYLIDAHRGNIISQWNNLKNYTDTGAGGNSKVQEYWYGKDGLPGLEVAQQGERCIMDDSVVRLVDLNSKWDWNNTNLRPFQYLCGDNQEESTNGAYGTRNDAYYFGHMIVDMYKNWYSVPALQQADGSPMTLIMRVHFGKSYDNAFWDGETMSFGDGDEFYPLVSLDIAGHEVTHGFTEQHAGLEYHDESGALNESMSDMAGQAARAYLLATYPQLYSRVYANNGEITWGIGETVVRDSYGKALRFMDNPSEDGSSADCLDRSVAMQNGASCRISYSELLASAQKQIPNPLERQSYLVHTASGIFNKAFFLLSQEIPIRDAYHLMIQANSHYWTANTDFTQAACGVIYSANDLGKDTNLVRAVMGQVGINTSVCGV</sequence>
<dbReference type="PANTHER" id="PTHR33794:SF1">
    <property type="entry name" value="BACILLOLYSIN"/>
    <property type="match status" value="1"/>
</dbReference>
<keyword evidence="8 11" id="KW-0482">Metalloprotease</keyword>
<dbReference type="GO" id="GO:0005576">
    <property type="term" value="C:extracellular region"/>
    <property type="evidence" value="ECO:0007669"/>
    <property type="project" value="UniProtKB-SubCell"/>
</dbReference>
<comment type="function">
    <text evidence="11">Extracellular zinc metalloprotease.</text>
</comment>
<protein>
    <recommendedName>
        <fullName evidence="11">Neutral metalloproteinase</fullName>
        <ecNumber evidence="11">3.4.24.-</ecNumber>
    </recommendedName>
</protein>
<dbReference type="Pfam" id="PF07504">
    <property type="entry name" value="FTP"/>
    <property type="match status" value="1"/>
</dbReference>
<dbReference type="InterPro" id="IPR025711">
    <property type="entry name" value="PepSY"/>
</dbReference>
<gene>
    <name evidence="16" type="ORF">Lqui_2752</name>
</gene>
<keyword evidence="11" id="KW-0964">Secreted</keyword>
<keyword evidence="9" id="KW-0865">Zymogen</keyword>
<evidence type="ECO:0000259" key="12">
    <source>
        <dbReference type="Pfam" id="PF01447"/>
    </source>
</evidence>
<keyword evidence="5 11" id="KW-0732">Signal</keyword>
<feature type="domain" description="Peptidase M4" evidence="12">
    <location>
        <begin position="217"/>
        <end position="360"/>
    </location>
</feature>
<dbReference type="InterPro" id="IPR023612">
    <property type="entry name" value="Peptidase_M4"/>
</dbReference>
<evidence type="ECO:0000256" key="4">
    <source>
        <dbReference type="ARBA" id="ARBA00022723"/>
    </source>
</evidence>
<dbReference type="Pfam" id="PF01447">
    <property type="entry name" value="Peptidase_M4"/>
    <property type="match status" value="1"/>
</dbReference>
<dbReference type="GO" id="GO:0006508">
    <property type="term" value="P:proteolysis"/>
    <property type="evidence" value="ECO:0007669"/>
    <property type="project" value="UniProtKB-KW"/>
</dbReference>
<dbReference type="EMBL" id="LNYS01000025">
    <property type="protein sequence ID" value="KTD45281.1"/>
    <property type="molecule type" value="Genomic_DNA"/>
</dbReference>
<evidence type="ECO:0000256" key="8">
    <source>
        <dbReference type="ARBA" id="ARBA00023049"/>
    </source>
</evidence>
<reference evidence="16 17" key="1">
    <citation type="submission" date="2015-11" db="EMBL/GenBank/DDBJ databases">
        <title>Genomic analysis of 38 Legionella species identifies large and diverse effector repertoires.</title>
        <authorList>
            <person name="Burstein D."/>
            <person name="Amaro F."/>
            <person name="Zusman T."/>
            <person name="Lifshitz Z."/>
            <person name="Cohen O."/>
            <person name="Gilbert J.A."/>
            <person name="Pupko T."/>
            <person name="Shuman H.A."/>
            <person name="Segal G."/>
        </authorList>
    </citation>
    <scope>NUCLEOTIDE SEQUENCE [LARGE SCALE GENOMIC DNA]</scope>
    <source>
        <strain evidence="16 17">CDC#1442-AUS-E</strain>
    </source>
</reference>
<dbReference type="InterPro" id="IPR013856">
    <property type="entry name" value="Peptidase_M4_domain"/>
</dbReference>
<organism evidence="16 17">
    <name type="scientific">Legionella quinlivanii</name>
    <dbReference type="NCBI Taxonomy" id="45073"/>
    <lineage>
        <taxon>Bacteria</taxon>
        <taxon>Pseudomonadati</taxon>
        <taxon>Pseudomonadota</taxon>
        <taxon>Gammaproteobacteria</taxon>
        <taxon>Legionellales</taxon>
        <taxon>Legionellaceae</taxon>
        <taxon>Legionella</taxon>
    </lineage>
</organism>
<dbReference type="PANTHER" id="PTHR33794">
    <property type="entry name" value="BACILLOLYSIN"/>
    <property type="match status" value="1"/>
</dbReference>
<comment type="similarity">
    <text evidence="2 11">Belongs to the peptidase M4 family.</text>
</comment>
<evidence type="ECO:0000313" key="17">
    <source>
        <dbReference type="Proteomes" id="UP000054618"/>
    </source>
</evidence>
<evidence type="ECO:0000256" key="9">
    <source>
        <dbReference type="ARBA" id="ARBA00023145"/>
    </source>
</evidence>
<evidence type="ECO:0000256" key="7">
    <source>
        <dbReference type="ARBA" id="ARBA00022833"/>
    </source>
</evidence>
<dbReference type="InterPro" id="IPR011096">
    <property type="entry name" value="FTP_domain"/>
</dbReference>
<dbReference type="GO" id="GO:0004222">
    <property type="term" value="F:metalloendopeptidase activity"/>
    <property type="evidence" value="ECO:0007669"/>
    <property type="project" value="UniProtKB-UniRule"/>
</dbReference>
<evidence type="ECO:0000256" key="6">
    <source>
        <dbReference type="ARBA" id="ARBA00022801"/>
    </source>
</evidence>
<dbReference type="OrthoDB" id="5378341at2"/>
<evidence type="ECO:0000256" key="11">
    <source>
        <dbReference type="RuleBase" id="RU366073"/>
    </source>
</evidence>
<evidence type="ECO:0000256" key="10">
    <source>
        <dbReference type="PIRSR" id="PIRSR623612-1"/>
    </source>
</evidence>
<dbReference type="GO" id="GO:0046872">
    <property type="term" value="F:metal ion binding"/>
    <property type="evidence" value="ECO:0007669"/>
    <property type="project" value="UniProtKB-UniRule"/>
</dbReference>
<evidence type="ECO:0000259" key="13">
    <source>
        <dbReference type="Pfam" id="PF02868"/>
    </source>
</evidence>
<feature type="domain" description="FTP" evidence="15">
    <location>
        <begin position="69"/>
        <end position="95"/>
    </location>
</feature>
<dbReference type="PRINTS" id="PR00730">
    <property type="entry name" value="THERMOLYSIN"/>
</dbReference>
<dbReference type="PATRIC" id="fig|45073.5.peg.2928"/>
<evidence type="ECO:0000256" key="5">
    <source>
        <dbReference type="ARBA" id="ARBA00022729"/>
    </source>
</evidence>
<evidence type="ECO:0000313" key="16">
    <source>
        <dbReference type="EMBL" id="KTD45281.1"/>
    </source>
</evidence>
<dbReference type="EC" id="3.4.24.-" evidence="11"/>
<dbReference type="InterPro" id="IPR050728">
    <property type="entry name" value="Zinc_Metalloprotease_M4"/>
</dbReference>
<keyword evidence="6 11" id="KW-0378">Hydrolase</keyword>
<evidence type="ECO:0000256" key="1">
    <source>
        <dbReference type="ARBA" id="ARBA00001947"/>
    </source>
</evidence>
<keyword evidence="3 11" id="KW-0645">Protease</keyword>
<dbReference type="SUPFAM" id="SSF55486">
    <property type="entry name" value="Metalloproteases ('zincins'), catalytic domain"/>
    <property type="match status" value="1"/>
</dbReference>
<dbReference type="RefSeq" id="WP_058508813.1">
    <property type="nucleotide sequence ID" value="NZ_CAAAIK010000004.1"/>
</dbReference>
<accession>A0A0W0XKS9</accession>
<dbReference type="Pfam" id="PF03413">
    <property type="entry name" value="PepSY"/>
    <property type="match status" value="1"/>
</dbReference>
<name>A0A0W0XKS9_9GAMM</name>
<dbReference type="Gene3D" id="3.10.170.10">
    <property type="match status" value="1"/>
</dbReference>
<dbReference type="STRING" id="45073.Lqui_2752"/>
<dbReference type="InterPro" id="IPR001570">
    <property type="entry name" value="Peptidase_M4_C_domain"/>
</dbReference>